<dbReference type="PROSITE" id="PS51257">
    <property type="entry name" value="PROKAR_LIPOPROTEIN"/>
    <property type="match status" value="1"/>
</dbReference>
<reference evidence="2 3" key="1">
    <citation type="journal article" date="2015" name="Genome Announc.">
        <title>Draft Genome Sequence of Cyanobacterium Hassallia byssoidea Strain VB512170, Isolated from Monuments in India.</title>
        <authorList>
            <person name="Singh D."/>
            <person name="Chandrababunaidu M.M."/>
            <person name="Panda A."/>
            <person name="Sen D."/>
            <person name="Bhattacharyya S."/>
            <person name="Adhikary S.P."/>
            <person name="Tripathy S."/>
        </authorList>
    </citation>
    <scope>NUCLEOTIDE SEQUENCE [LARGE SCALE GENOMIC DNA]</scope>
    <source>
        <strain evidence="2 3">VB512170</strain>
    </source>
</reference>
<evidence type="ECO:0000259" key="1">
    <source>
        <dbReference type="Pfam" id="PF12770"/>
    </source>
</evidence>
<gene>
    <name evidence="2" type="ORF">PI95_018205</name>
</gene>
<dbReference type="InterPro" id="IPR024983">
    <property type="entry name" value="CHAT_dom"/>
</dbReference>
<keyword evidence="3" id="KW-1185">Reference proteome</keyword>
<dbReference type="Gene3D" id="1.25.40.10">
    <property type="entry name" value="Tetratricopeptide repeat domain"/>
    <property type="match status" value="1"/>
</dbReference>
<evidence type="ECO:0000313" key="3">
    <source>
        <dbReference type="Proteomes" id="UP000031549"/>
    </source>
</evidence>
<protein>
    <submittedName>
        <fullName evidence="2">CHAT domain-containing protein</fullName>
    </submittedName>
</protein>
<proteinExistence type="predicted"/>
<dbReference type="PANTHER" id="PTHR10098:SF108">
    <property type="entry name" value="TETRATRICOPEPTIDE REPEAT PROTEIN 28"/>
    <property type="match status" value="1"/>
</dbReference>
<dbReference type="PANTHER" id="PTHR10098">
    <property type="entry name" value="RAPSYN-RELATED"/>
    <property type="match status" value="1"/>
</dbReference>
<organism evidence="2 3">
    <name type="scientific">Hassallia byssoidea VB512170</name>
    <dbReference type="NCBI Taxonomy" id="1304833"/>
    <lineage>
        <taxon>Bacteria</taxon>
        <taxon>Bacillati</taxon>
        <taxon>Cyanobacteriota</taxon>
        <taxon>Cyanophyceae</taxon>
        <taxon>Nostocales</taxon>
        <taxon>Tolypothrichaceae</taxon>
        <taxon>Hassallia</taxon>
    </lineage>
</organism>
<dbReference type="SUPFAM" id="SSF48452">
    <property type="entry name" value="TPR-like"/>
    <property type="match status" value="1"/>
</dbReference>
<feature type="domain" description="CHAT" evidence="1">
    <location>
        <begin position="419"/>
        <end position="732"/>
    </location>
</feature>
<comment type="caution">
    <text evidence="2">The sequence shown here is derived from an EMBL/GenBank/DDBJ whole genome shotgun (WGS) entry which is preliminary data.</text>
</comment>
<accession>A0A846HCA5</accession>
<dbReference type="Pfam" id="PF12770">
    <property type="entry name" value="CHAT"/>
    <property type="match status" value="1"/>
</dbReference>
<dbReference type="AlphaFoldDB" id="A0A846HCA5"/>
<evidence type="ECO:0000313" key="2">
    <source>
        <dbReference type="EMBL" id="NEU74439.1"/>
    </source>
</evidence>
<name>A0A846HCA5_9CYAN</name>
<dbReference type="Proteomes" id="UP000031549">
    <property type="component" value="Unassembled WGS sequence"/>
</dbReference>
<dbReference type="EMBL" id="JTCM02000041">
    <property type="protein sequence ID" value="NEU74439.1"/>
    <property type="molecule type" value="Genomic_DNA"/>
</dbReference>
<dbReference type="InterPro" id="IPR011990">
    <property type="entry name" value="TPR-like_helical_dom_sf"/>
</dbReference>
<dbReference type="RefSeq" id="WP_163518987.1">
    <property type="nucleotide sequence ID" value="NZ_JTCM02000041.1"/>
</dbReference>
<sequence length="735" mass="82889">MNEQRLQAYNQLIQTLLSCPSGEESEILAANTELLDADFVQVVVAAAEYFAQQGEENTAEWLRNLATYLTTPKTTPITQEDIDTYGQLLLEILQATAESNGDAEVIYPLLVANTDKLNDIFAELLRRWATNILAEAEADTATSIAAVIVTFSNRIQQFPLGSKANNMEIAIAGYEIALTVYTRSAFPVDWATTQNNLGIAYGDRILGERAENIESAIEAYTEALSVLTRSAFPQNNAVTLLNLGRLYQDEKQFDLAYNTFVSAIATVEALRGDIISGEEAKRKQAEEWNQLYRCMVEVCLALARDTEAIEYIERSKTQNLVELLTKAALTTPENLPLVGSSIQFGEIQNLLDNKTAIIEWYLFYDCFRAFIITSNNKPAIWHSSQQDLDALIDWKKEYLDDYYNPEDENKIQWQNQLEERLKKLAEILHIEEILDQIPKQYERLILIPHRYLHLFPLHALPVKESYLIDLFSNGVGYAPSCQLLQKVQLRQRPNFESLFAIQNPTEDLYEKDLGAVAAIKKQFTEREILKQDQANKSAILLGINENIHNVTLHEKLLKANCAFFFCHGYFNFASPQDSGLQLADGNLTLADIITHFKLENCRLVTLSACETGVTDSTSTSDEYIGLPSGFLLAGSTNVVSSLWTVSATATALLMMKFYEELQQQSNIVLALNTAQRWLRDTTVKGFQNWLINSSLSWGCKIYLNKYFAANHENALTKPFESPFYWAAFCNIGKGV</sequence>